<name>A0A6A3QKM1_9STRA</name>
<proteinExistence type="predicted"/>
<evidence type="ECO:0000313" key="6">
    <source>
        <dbReference type="Proteomes" id="UP000441208"/>
    </source>
</evidence>
<protein>
    <submittedName>
        <fullName evidence="3">Uncharacterized protein</fullName>
    </submittedName>
</protein>
<evidence type="ECO:0000313" key="7">
    <source>
        <dbReference type="Proteomes" id="UP000486351"/>
    </source>
</evidence>
<dbReference type="AlphaFoldDB" id="A0A6A3QKM1"/>
<dbReference type="Proteomes" id="UP000440732">
    <property type="component" value="Unassembled WGS sequence"/>
</dbReference>
<evidence type="ECO:0000313" key="5">
    <source>
        <dbReference type="Proteomes" id="UP000440732"/>
    </source>
</evidence>
<dbReference type="EMBL" id="QXFZ01007018">
    <property type="protein sequence ID" value="KAE9057610.1"/>
    <property type="molecule type" value="Genomic_DNA"/>
</dbReference>
<dbReference type="EMBL" id="QXFY01003698">
    <property type="protein sequence ID" value="KAE9282811.1"/>
    <property type="molecule type" value="Genomic_DNA"/>
</dbReference>
<dbReference type="Proteomes" id="UP000441208">
    <property type="component" value="Unassembled WGS sequence"/>
</dbReference>
<dbReference type="Proteomes" id="UP000488956">
    <property type="component" value="Unassembled WGS sequence"/>
</dbReference>
<dbReference type="Proteomes" id="UP000486351">
    <property type="component" value="Unassembled WGS sequence"/>
</dbReference>
<dbReference type="EMBL" id="QXFX01003663">
    <property type="protein sequence ID" value="KAE9067688.1"/>
    <property type="molecule type" value="Genomic_DNA"/>
</dbReference>
<organism evidence="3 5">
    <name type="scientific">Phytophthora fragariae</name>
    <dbReference type="NCBI Taxonomy" id="53985"/>
    <lineage>
        <taxon>Eukaryota</taxon>
        <taxon>Sar</taxon>
        <taxon>Stramenopiles</taxon>
        <taxon>Oomycota</taxon>
        <taxon>Peronosporomycetes</taxon>
        <taxon>Peronosporales</taxon>
        <taxon>Peronosporaceae</taxon>
        <taxon>Phytophthora</taxon>
    </lineage>
</organism>
<gene>
    <name evidence="3" type="ORF">PF006_g27720</name>
    <name evidence="1" type="ORF">PF007_g31587</name>
    <name evidence="4" type="ORF">PF008_g27565</name>
    <name evidence="2" type="ORF">PF010_g27365</name>
</gene>
<reference evidence="5 6" key="1">
    <citation type="submission" date="2018-08" db="EMBL/GenBank/DDBJ databases">
        <title>Genomic investigation of the strawberry pathogen Phytophthora fragariae indicates pathogenicity is determined by transcriptional variation in three key races.</title>
        <authorList>
            <person name="Adams T.M."/>
            <person name="Armitage A.D."/>
            <person name="Sobczyk M.K."/>
            <person name="Bates H.J."/>
            <person name="Dunwell J.M."/>
            <person name="Nellist C.F."/>
            <person name="Harrison R.J."/>
        </authorList>
    </citation>
    <scope>NUCLEOTIDE SEQUENCE [LARGE SCALE GENOMIC DNA]</scope>
    <source>
        <strain evidence="3 5">NOV-5</strain>
        <strain evidence="1 6">NOV-71</strain>
        <strain evidence="4 7">NOV-77</strain>
        <strain evidence="2 8">ONT-3</strain>
    </source>
</reference>
<evidence type="ECO:0000313" key="2">
    <source>
        <dbReference type="EMBL" id="KAE9067688.1"/>
    </source>
</evidence>
<evidence type="ECO:0000313" key="4">
    <source>
        <dbReference type="EMBL" id="KAE9282811.1"/>
    </source>
</evidence>
<accession>A0A6A3QKM1</accession>
<comment type="caution">
    <text evidence="3">The sequence shown here is derived from an EMBL/GenBank/DDBJ whole genome shotgun (WGS) entry which is preliminary data.</text>
</comment>
<dbReference type="EMBL" id="QXGA01003876">
    <property type="protein sequence ID" value="KAE9078439.1"/>
    <property type="molecule type" value="Genomic_DNA"/>
</dbReference>
<evidence type="ECO:0000313" key="1">
    <source>
        <dbReference type="EMBL" id="KAE9057610.1"/>
    </source>
</evidence>
<evidence type="ECO:0000313" key="8">
    <source>
        <dbReference type="Proteomes" id="UP000488956"/>
    </source>
</evidence>
<sequence length="31" mass="3480">MDDHMPEQDPSKVKGDGLVRWLDLSACLPIL</sequence>
<evidence type="ECO:0000313" key="3">
    <source>
        <dbReference type="EMBL" id="KAE9078439.1"/>
    </source>
</evidence>